<dbReference type="PATRIC" id="fig|1408189.4.peg.238"/>
<protein>
    <submittedName>
        <fullName evidence="7">Membrane protein</fullName>
    </submittedName>
</protein>
<evidence type="ECO:0000256" key="3">
    <source>
        <dbReference type="ARBA" id="ARBA00022692"/>
    </source>
</evidence>
<dbReference type="InterPro" id="IPR050833">
    <property type="entry name" value="Poly_Biosynth_Transport"/>
</dbReference>
<name>A0A0K2GXQ1_9CORY</name>
<feature type="transmembrane region" description="Helical" evidence="6">
    <location>
        <begin position="38"/>
        <end position="55"/>
    </location>
</feature>
<comment type="subcellular location">
    <subcellularLocation>
        <location evidence="1">Cell membrane</location>
        <topology evidence="1">Multi-pass membrane protein</topology>
    </subcellularLocation>
</comment>
<evidence type="ECO:0000256" key="2">
    <source>
        <dbReference type="ARBA" id="ARBA00022475"/>
    </source>
</evidence>
<evidence type="ECO:0000256" key="5">
    <source>
        <dbReference type="ARBA" id="ARBA00023136"/>
    </source>
</evidence>
<organism evidence="7 8">
    <name type="scientific">Corynebacterium lactis RW2-5</name>
    <dbReference type="NCBI Taxonomy" id="1408189"/>
    <lineage>
        <taxon>Bacteria</taxon>
        <taxon>Bacillati</taxon>
        <taxon>Actinomycetota</taxon>
        <taxon>Actinomycetes</taxon>
        <taxon>Mycobacteriales</taxon>
        <taxon>Corynebacteriaceae</taxon>
        <taxon>Corynebacterium</taxon>
    </lineage>
</organism>
<dbReference type="KEGG" id="clw:CLAC_01200"/>
<keyword evidence="4 6" id="KW-1133">Transmembrane helix</keyword>
<evidence type="ECO:0000256" key="4">
    <source>
        <dbReference type="ARBA" id="ARBA00022989"/>
    </source>
</evidence>
<sequence>MSGFKWLTLATVVAAVGSFAVLLISAKALPNAVNLQFVAYWGLFFALTGVLGGLMQETTRAVGAAGAAAAEAAGASQVADPSRASSPAASTKTVPARPIFVSFGVAAVTFFVMAASGPLWAPLVVKEHTGLAILLMAAGLALYSMQATTSGLLSGRELWGPYAALIMIDILVRVVLAVVAWYLRWDIVAWLIITILGTVSWLLLAAFSPATRHALTARADVPVRRFIPLMLTAMGASGASAVLVTGFPTIVKIAGEKVSESSGIVTDLSASQHSGAFTAAVTITGIAYAVTLTRAPLLMPLEKFQNAIIVHFVQHRSEGVLAALAKPLGALVAFGAFGSALAWLIGPWIMTVILDESYYVTGPVLAALTLGATLTAVLMVTGSVTLAVEQHRMYLLGWLAATVIACGVLFVPGHLSIRTAAAIALGSAVGIVIHILALKQLSPRETLSASLSDDAVSQSGV</sequence>
<feature type="transmembrane region" description="Helical" evidence="6">
    <location>
        <begin position="358"/>
        <end position="381"/>
    </location>
</feature>
<evidence type="ECO:0000313" key="7">
    <source>
        <dbReference type="EMBL" id="ALA66574.1"/>
    </source>
</evidence>
<dbReference type="Proteomes" id="UP000058446">
    <property type="component" value="Chromosome"/>
</dbReference>
<dbReference type="PANTHER" id="PTHR30250:SF11">
    <property type="entry name" value="O-ANTIGEN TRANSPORTER-RELATED"/>
    <property type="match status" value="1"/>
</dbReference>
<dbReference type="AlphaFoldDB" id="A0A0K2GXQ1"/>
<dbReference type="RefSeq" id="WP_053411355.1">
    <property type="nucleotide sequence ID" value="NZ_CP006841.1"/>
</dbReference>
<proteinExistence type="predicted"/>
<keyword evidence="2" id="KW-1003">Cell membrane</keyword>
<feature type="transmembrane region" description="Helical" evidence="6">
    <location>
        <begin position="187"/>
        <end position="208"/>
    </location>
</feature>
<feature type="transmembrane region" description="Helical" evidence="6">
    <location>
        <begin position="159"/>
        <end position="181"/>
    </location>
</feature>
<keyword evidence="5 6" id="KW-0472">Membrane</keyword>
<dbReference type="GO" id="GO:0005886">
    <property type="term" value="C:plasma membrane"/>
    <property type="evidence" value="ECO:0007669"/>
    <property type="project" value="UniProtKB-SubCell"/>
</dbReference>
<feature type="transmembrane region" description="Helical" evidence="6">
    <location>
        <begin position="129"/>
        <end position="147"/>
    </location>
</feature>
<feature type="transmembrane region" description="Helical" evidence="6">
    <location>
        <begin position="99"/>
        <end position="123"/>
    </location>
</feature>
<evidence type="ECO:0000256" key="6">
    <source>
        <dbReference type="SAM" id="Phobius"/>
    </source>
</evidence>
<dbReference type="STRING" id="1408189.CLAC_01200"/>
<dbReference type="PANTHER" id="PTHR30250">
    <property type="entry name" value="PST FAMILY PREDICTED COLANIC ACID TRANSPORTER"/>
    <property type="match status" value="1"/>
</dbReference>
<dbReference type="OrthoDB" id="4771963at2"/>
<evidence type="ECO:0000313" key="8">
    <source>
        <dbReference type="Proteomes" id="UP000058446"/>
    </source>
</evidence>
<feature type="transmembrane region" description="Helical" evidence="6">
    <location>
        <begin position="320"/>
        <end position="346"/>
    </location>
</feature>
<reference evidence="7 8" key="1">
    <citation type="submission" date="2013-10" db="EMBL/GenBank/DDBJ databases">
        <title>Complete genome sequence of Corynebacterium lactis DSM 45799(T), isolated from raw cow milk.</title>
        <authorList>
            <person name="Ruckert C."/>
            <person name="Albersmeier A."/>
            <person name="Lipski A."/>
            <person name="Kalinowski J."/>
        </authorList>
    </citation>
    <scope>NUCLEOTIDE SEQUENCE [LARGE SCALE GENOMIC DNA]</scope>
    <source>
        <strain evidence="7 8">RW2-5</strain>
    </source>
</reference>
<feature type="transmembrane region" description="Helical" evidence="6">
    <location>
        <begin position="417"/>
        <end position="438"/>
    </location>
</feature>
<dbReference type="EMBL" id="CP006841">
    <property type="protein sequence ID" value="ALA66574.1"/>
    <property type="molecule type" value="Genomic_DNA"/>
</dbReference>
<accession>A0A0K2GXQ1</accession>
<feature type="transmembrane region" description="Helical" evidence="6">
    <location>
        <begin position="229"/>
        <end position="255"/>
    </location>
</feature>
<feature type="transmembrane region" description="Helical" evidence="6">
    <location>
        <begin position="275"/>
        <end position="299"/>
    </location>
</feature>
<evidence type="ECO:0000256" key="1">
    <source>
        <dbReference type="ARBA" id="ARBA00004651"/>
    </source>
</evidence>
<keyword evidence="3 6" id="KW-0812">Transmembrane</keyword>
<keyword evidence="8" id="KW-1185">Reference proteome</keyword>
<gene>
    <name evidence="7" type="ORF">CLAC_01200</name>
</gene>
<feature type="transmembrane region" description="Helical" evidence="6">
    <location>
        <begin position="393"/>
        <end position="411"/>
    </location>
</feature>